<evidence type="ECO:0000313" key="3">
    <source>
        <dbReference type="Proteomes" id="UP000257016"/>
    </source>
</evidence>
<accession>A0A375CT58</accession>
<protein>
    <submittedName>
        <fullName evidence="2">Uncharacterized protein</fullName>
    </submittedName>
</protein>
<evidence type="ECO:0000256" key="1">
    <source>
        <dbReference type="SAM" id="MobiDB-lite"/>
    </source>
</evidence>
<evidence type="ECO:0000313" key="2">
    <source>
        <dbReference type="EMBL" id="SOY78311.1"/>
    </source>
</evidence>
<reference evidence="3" key="1">
    <citation type="submission" date="2018-01" db="EMBL/GenBank/DDBJ databases">
        <authorList>
            <person name="Gaut B.S."/>
            <person name="Morton B.R."/>
            <person name="Clegg M.T."/>
            <person name="Duvall M.R."/>
        </authorList>
    </citation>
    <scope>NUCLEOTIDE SEQUENCE [LARGE SCALE GENOMIC DNA]</scope>
</reference>
<comment type="caution">
    <text evidence="2">The sequence shown here is derived from an EMBL/GenBank/DDBJ whole genome shotgun (WGS) entry which is preliminary data.</text>
</comment>
<dbReference type="AlphaFoldDB" id="A0A375CT58"/>
<gene>
    <name evidence="2" type="ORF">CBM2586_U10017</name>
</gene>
<dbReference type="Proteomes" id="UP000257016">
    <property type="component" value="Unassembled WGS sequence"/>
</dbReference>
<sequence>MHNSDANHRQSEIPAGTARLLAPASHADAGFVLSANPALCCTGSQRQHPSTPAPRREAVR</sequence>
<name>A0A375CT58_9BURK</name>
<organism evidence="2 3">
    <name type="scientific">Cupriavidus taiwanensis</name>
    <dbReference type="NCBI Taxonomy" id="164546"/>
    <lineage>
        <taxon>Bacteria</taxon>
        <taxon>Pseudomonadati</taxon>
        <taxon>Pseudomonadota</taxon>
        <taxon>Betaproteobacteria</taxon>
        <taxon>Burkholderiales</taxon>
        <taxon>Burkholderiaceae</taxon>
        <taxon>Cupriavidus</taxon>
    </lineage>
</organism>
<proteinExistence type="predicted"/>
<feature type="region of interest" description="Disordered" evidence="1">
    <location>
        <begin position="41"/>
        <end position="60"/>
    </location>
</feature>
<dbReference type="EMBL" id="OFSN01000067">
    <property type="protein sequence ID" value="SOY78311.1"/>
    <property type="molecule type" value="Genomic_DNA"/>
</dbReference>